<reference evidence="2" key="2">
    <citation type="journal article" date="2018" name="Plant J.">
        <title>The Sorghum bicolor reference genome: improved assembly, gene annotations, a transcriptome atlas, and signatures of genome organization.</title>
        <authorList>
            <person name="McCormick R.F."/>
            <person name="Truong S.K."/>
            <person name="Sreedasyam A."/>
            <person name="Jenkins J."/>
            <person name="Shu S."/>
            <person name="Sims D."/>
            <person name="Kennedy M."/>
            <person name="Amirebrahimi M."/>
            <person name="Weers B.D."/>
            <person name="McKinley B."/>
            <person name="Mattison A."/>
            <person name="Morishige D.T."/>
            <person name="Grimwood J."/>
            <person name="Schmutz J."/>
            <person name="Mullet J.E."/>
        </authorList>
    </citation>
    <scope>NUCLEOTIDE SEQUENCE [LARGE SCALE GENOMIC DNA]</scope>
    <source>
        <strain evidence="2">cv. BTx623</strain>
    </source>
</reference>
<protein>
    <submittedName>
        <fullName evidence="1">Uncharacterized protein</fullName>
    </submittedName>
</protein>
<dbReference type="Gramene" id="OQU82656">
    <property type="protein sequence ID" value="OQU82656"/>
    <property type="gene ID" value="SORBI_3006G281132"/>
</dbReference>
<accession>A0A1Z5RH22</accession>
<dbReference type="InterPro" id="IPR001574">
    <property type="entry name" value="Ribosome_inactivat_prot"/>
</dbReference>
<keyword evidence="2" id="KW-1185">Reference proteome</keyword>
<proteinExistence type="predicted"/>
<evidence type="ECO:0000313" key="2">
    <source>
        <dbReference type="Proteomes" id="UP000000768"/>
    </source>
</evidence>
<dbReference type="GO" id="GO:0017148">
    <property type="term" value="P:negative regulation of translation"/>
    <property type="evidence" value="ECO:0007669"/>
    <property type="project" value="InterPro"/>
</dbReference>
<reference evidence="1 2" key="1">
    <citation type="journal article" date="2009" name="Nature">
        <title>The Sorghum bicolor genome and the diversification of grasses.</title>
        <authorList>
            <person name="Paterson A.H."/>
            <person name="Bowers J.E."/>
            <person name="Bruggmann R."/>
            <person name="Dubchak I."/>
            <person name="Grimwood J."/>
            <person name="Gundlach H."/>
            <person name="Haberer G."/>
            <person name="Hellsten U."/>
            <person name="Mitros T."/>
            <person name="Poliakov A."/>
            <person name="Schmutz J."/>
            <person name="Spannagl M."/>
            <person name="Tang H."/>
            <person name="Wang X."/>
            <person name="Wicker T."/>
            <person name="Bharti A.K."/>
            <person name="Chapman J."/>
            <person name="Feltus F.A."/>
            <person name="Gowik U."/>
            <person name="Grigoriev I.V."/>
            <person name="Lyons E."/>
            <person name="Maher C.A."/>
            <person name="Martis M."/>
            <person name="Narechania A."/>
            <person name="Otillar R.P."/>
            <person name="Penning B.W."/>
            <person name="Salamov A.A."/>
            <person name="Wang Y."/>
            <person name="Zhang L."/>
            <person name="Carpita N.C."/>
            <person name="Freeling M."/>
            <person name="Gingle A.R."/>
            <person name="Hash C.T."/>
            <person name="Keller B."/>
            <person name="Klein P."/>
            <person name="Kresovich S."/>
            <person name="McCann M.C."/>
            <person name="Ming R."/>
            <person name="Peterson D.G."/>
            <person name="Mehboob-ur-Rahman"/>
            <person name="Ware D."/>
            <person name="Westhoff P."/>
            <person name="Mayer K.F."/>
            <person name="Messing J."/>
            <person name="Rokhsar D.S."/>
        </authorList>
    </citation>
    <scope>NUCLEOTIDE SEQUENCE [LARGE SCALE GENOMIC DNA]</scope>
    <source>
        <strain evidence="2">cv. BTx623</strain>
    </source>
</reference>
<sequence>MVKARLARARSLAPVLIGEYEVPVLPLLNPETGMSHHIIRLIHSSYPNFKVDLLFRDCDYYFAGFRRATVSVESGEEQWGEWFIYGDLIDEGTVPEFLHAVKMGLGSSHRSSEETKPGGVNSMEDIFFKLSRFQDRVRIVTPGQRDYNVEGDEVDNEDDEVGAGPHCREVRMNASVKAGLVKAVAKVIVVFSEAVRLRSVYQEILRRLEGGWFTPASELTSRLWKLIRNWGQFSNHIQRMLQEGTLGLQKALLESDFDHQYGFETMTQADLFGPQGEIMLAKREESTFISEHELQRLCKMHGAANVHDPGFPREKDEEEDP</sequence>
<dbReference type="InterPro" id="IPR036041">
    <property type="entry name" value="Ribosome-inact_prot_sf"/>
</dbReference>
<dbReference type="Pfam" id="PF00161">
    <property type="entry name" value="RIP"/>
    <property type="match status" value="1"/>
</dbReference>
<organism evidence="1 2">
    <name type="scientific">Sorghum bicolor</name>
    <name type="common">Sorghum</name>
    <name type="synonym">Sorghum vulgare</name>
    <dbReference type="NCBI Taxonomy" id="4558"/>
    <lineage>
        <taxon>Eukaryota</taxon>
        <taxon>Viridiplantae</taxon>
        <taxon>Streptophyta</taxon>
        <taxon>Embryophyta</taxon>
        <taxon>Tracheophyta</taxon>
        <taxon>Spermatophyta</taxon>
        <taxon>Magnoliopsida</taxon>
        <taxon>Liliopsida</taxon>
        <taxon>Poales</taxon>
        <taxon>Poaceae</taxon>
        <taxon>PACMAD clade</taxon>
        <taxon>Panicoideae</taxon>
        <taxon>Andropogonodae</taxon>
        <taxon>Andropogoneae</taxon>
        <taxon>Sorghinae</taxon>
        <taxon>Sorghum</taxon>
    </lineage>
</organism>
<dbReference type="EMBL" id="CM000765">
    <property type="protein sequence ID" value="OQU82656.1"/>
    <property type="molecule type" value="Genomic_DNA"/>
</dbReference>
<dbReference type="Proteomes" id="UP000000768">
    <property type="component" value="Chromosome 6"/>
</dbReference>
<dbReference type="InParanoid" id="A0A1Z5RH22"/>
<gene>
    <name evidence="1" type="ORF">SORBI_3006G281132</name>
</gene>
<name>A0A1Z5RH22_SORBI</name>
<dbReference type="SUPFAM" id="SSF56371">
    <property type="entry name" value="Ribosome inactivating proteins (RIP)"/>
    <property type="match status" value="1"/>
</dbReference>
<evidence type="ECO:0000313" key="1">
    <source>
        <dbReference type="EMBL" id="OQU82656.1"/>
    </source>
</evidence>
<dbReference type="OMA" id="CREVRMN"/>
<dbReference type="AlphaFoldDB" id="A0A1Z5RH22"/>
<dbReference type="GO" id="GO:0030598">
    <property type="term" value="F:rRNA N-glycosylase activity"/>
    <property type="evidence" value="ECO:0007669"/>
    <property type="project" value="InterPro"/>
</dbReference>